<accession>F5RF66</accession>
<dbReference type="Proteomes" id="UP000005019">
    <property type="component" value="Unassembled WGS sequence"/>
</dbReference>
<proteinExistence type="predicted"/>
<dbReference type="Pfam" id="PF04340">
    <property type="entry name" value="DUF484"/>
    <property type="match status" value="1"/>
</dbReference>
<dbReference type="OrthoDB" id="8525200at2"/>
<dbReference type="InterPro" id="IPR029016">
    <property type="entry name" value="GAF-like_dom_sf"/>
</dbReference>
<evidence type="ECO:0000313" key="2">
    <source>
        <dbReference type="Proteomes" id="UP000005019"/>
    </source>
</evidence>
<dbReference type="EMBL" id="AFHG01000053">
    <property type="protein sequence ID" value="EGK70722.1"/>
    <property type="molecule type" value="Genomic_DNA"/>
</dbReference>
<gene>
    <name evidence="1" type="ORF">METUNv1_02943</name>
</gene>
<dbReference type="Gene3D" id="3.30.450.40">
    <property type="match status" value="1"/>
</dbReference>
<sequence>MRADDVARYLQDHPQFFDEYHELLAHLYVPHPHGGRAISITERQILTLREKTRTLELKLAELLRFGEDNDVISTRVHALSLALMSAGSFDAVMSALREQLSEGFSVPHTALRLWNSVLTREGEVFEPVDERIRVFANEARQPYCGPVNDLGVVAWFGEAAPRVQSIALVPLRRDARVVGLLALGANDDARFVPDMGTLYLERIGELLGASLIRELG</sequence>
<evidence type="ECO:0000313" key="1">
    <source>
        <dbReference type="EMBL" id="EGK70722.1"/>
    </source>
</evidence>
<dbReference type="STRING" id="1000565.METUNv1_02943"/>
<dbReference type="InterPro" id="IPR007435">
    <property type="entry name" value="DUF484"/>
</dbReference>
<organism evidence="1 2">
    <name type="scientific">Methyloversatilis universalis (strain ATCC BAA-1314 / DSM 25237 / JCM 13912 / CCUG 52030 / FAM5)</name>
    <dbReference type="NCBI Taxonomy" id="1000565"/>
    <lineage>
        <taxon>Bacteria</taxon>
        <taxon>Pseudomonadati</taxon>
        <taxon>Pseudomonadota</taxon>
        <taxon>Betaproteobacteria</taxon>
        <taxon>Nitrosomonadales</taxon>
        <taxon>Sterolibacteriaceae</taxon>
        <taxon>Methyloversatilis</taxon>
    </lineage>
</organism>
<name>F5RF66_METUF</name>
<dbReference type="PANTHER" id="PTHR38765:SF1">
    <property type="entry name" value="DUF484 DOMAIN-CONTAINING PROTEIN"/>
    <property type="match status" value="1"/>
</dbReference>
<reference evidence="1 2" key="1">
    <citation type="journal article" date="2011" name="J. Bacteriol.">
        <title>Genome sequence of Methyloversatilis universalis FAM5T, a methylotrophic representative of the order Rhodocyclales.</title>
        <authorList>
            <person name="Kittichotirat W."/>
            <person name="Good N.M."/>
            <person name="Hall R."/>
            <person name="Bringel F."/>
            <person name="Lajus A."/>
            <person name="Medigue C."/>
            <person name="Smalley N.E."/>
            <person name="Beck D."/>
            <person name="Bumgarner R."/>
            <person name="Vuilleumier S."/>
            <person name="Kalyuzhnaya M.G."/>
        </authorList>
    </citation>
    <scope>NUCLEOTIDE SEQUENCE [LARGE SCALE GENOMIC DNA]</scope>
    <source>
        <strain evidence="2">ATCC BAA-1314 / JCM 13912 / FAM5</strain>
    </source>
</reference>
<dbReference type="AlphaFoldDB" id="F5RF66"/>
<dbReference type="RefSeq" id="WP_008063013.1">
    <property type="nucleotide sequence ID" value="NZ_AFHG01000053.1"/>
</dbReference>
<dbReference type="PANTHER" id="PTHR38765">
    <property type="entry name" value="DUF484 DOMAIN-CONTAINING PROTEIN"/>
    <property type="match status" value="1"/>
</dbReference>
<keyword evidence="2" id="KW-1185">Reference proteome</keyword>
<dbReference type="eggNOG" id="COG3159">
    <property type="taxonomic scope" value="Bacteria"/>
</dbReference>
<comment type="caution">
    <text evidence="1">The sequence shown here is derived from an EMBL/GenBank/DDBJ whole genome shotgun (WGS) entry which is preliminary data.</text>
</comment>
<protein>
    <recommendedName>
        <fullName evidence="3">DUF484 domain-containing protein</fullName>
    </recommendedName>
</protein>
<dbReference type="SUPFAM" id="SSF55781">
    <property type="entry name" value="GAF domain-like"/>
    <property type="match status" value="1"/>
</dbReference>
<evidence type="ECO:0008006" key="3">
    <source>
        <dbReference type="Google" id="ProtNLM"/>
    </source>
</evidence>